<dbReference type="STRING" id="7719.ENSCINP00000031624"/>
<dbReference type="SUPFAM" id="SSF54768">
    <property type="entry name" value="dsRNA-binding domain-like"/>
    <property type="match status" value="1"/>
</dbReference>
<feature type="domain" description="DRBM" evidence="2">
    <location>
        <begin position="58"/>
        <end position="125"/>
    </location>
</feature>
<evidence type="ECO:0000313" key="4">
    <source>
        <dbReference type="Proteomes" id="UP000008144"/>
    </source>
</evidence>
<dbReference type="CDD" id="cd19875">
    <property type="entry name" value="DSRM_EIF2AK2-like"/>
    <property type="match status" value="1"/>
</dbReference>
<evidence type="ECO:0000259" key="2">
    <source>
        <dbReference type="PROSITE" id="PS50137"/>
    </source>
</evidence>
<dbReference type="InterPro" id="IPR014720">
    <property type="entry name" value="dsRBD_dom"/>
</dbReference>
<sequence>MQKLHLEKPEICNLTCNSAHSAHKKCNPQADATSKKLKGQQLMKLNYVIPRIETDIRNPISVINEYAQSKQLSVKCEVSSSGPSHKQMFSTVFTIGDDVFPAGIGSNKKESKVKSAEIVLHQLKSKVCVDICISPGSTLNIHDQVGLLVNKQFLDLLKRSTTLIMGRKIIAGIVLTRTVGINMEWKVISLGSGK</sequence>
<dbReference type="AlphaFoldDB" id="H2XPP0"/>
<dbReference type="SMART" id="SM00358">
    <property type="entry name" value="DSRM"/>
    <property type="match status" value="1"/>
</dbReference>
<dbReference type="Proteomes" id="UP000008144">
    <property type="component" value="Chromosome 5"/>
</dbReference>
<dbReference type="Pfam" id="PF00035">
    <property type="entry name" value="dsrm"/>
    <property type="match status" value="1"/>
</dbReference>
<protein>
    <recommendedName>
        <fullName evidence="2">DRBM domain-containing protein</fullName>
    </recommendedName>
</protein>
<keyword evidence="4" id="KW-1185">Reference proteome</keyword>
<evidence type="ECO:0000256" key="1">
    <source>
        <dbReference type="PROSITE-ProRule" id="PRU00266"/>
    </source>
</evidence>
<dbReference type="PANTHER" id="PTHR10910:SF62">
    <property type="entry name" value="AT07585P-RELATED"/>
    <property type="match status" value="1"/>
</dbReference>
<evidence type="ECO:0000313" key="3">
    <source>
        <dbReference type="Ensembl" id="ENSCINP00000031624.1"/>
    </source>
</evidence>
<organism evidence="3 4">
    <name type="scientific">Ciona intestinalis</name>
    <name type="common">Transparent sea squirt</name>
    <name type="synonym">Ascidia intestinalis</name>
    <dbReference type="NCBI Taxonomy" id="7719"/>
    <lineage>
        <taxon>Eukaryota</taxon>
        <taxon>Metazoa</taxon>
        <taxon>Chordata</taxon>
        <taxon>Tunicata</taxon>
        <taxon>Ascidiacea</taxon>
        <taxon>Phlebobranchia</taxon>
        <taxon>Cionidae</taxon>
        <taxon>Ciona</taxon>
    </lineage>
</organism>
<dbReference type="InParanoid" id="H2XPP0"/>
<dbReference type="GO" id="GO:0003723">
    <property type="term" value="F:RNA binding"/>
    <property type="evidence" value="ECO:0007669"/>
    <property type="project" value="UniProtKB-UniRule"/>
</dbReference>
<accession>H2XPP0</accession>
<dbReference type="PROSITE" id="PS50137">
    <property type="entry name" value="DS_RBD"/>
    <property type="match status" value="1"/>
</dbReference>
<reference evidence="3" key="4">
    <citation type="submission" date="2025-09" db="UniProtKB">
        <authorList>
            <consortium name="Ensembl"/>
        </authorList>
    </citation>
    <scope>IDENTIFICATION</scope>
</reference>
<reference evidence="3" key="3">
    <citation type="submission" date="2025-08" db="UniProtKB">
        <authorList>
            <consortium name="Ensembl"/>
        </authorList>
    </citation>
    <scope>IDENTIFICATION</scope>
</reference>
<name>H2XPP0_CIOIN</name>
<dbReference type="PANTHER" id="PTHR10910">
    <property type="entry name" value="EUKARYOTE SPECIFIC DSRNA BINDING PROTEIN"/>
    <property type="match status" value="1"/>
</dbReference>
<dbReference type="EMBL" id="EAAA01002075">
    <property type="status" value="NOT_ANNOTATED_CDS"/>
    <property type="molecule type" value="Genomic_DNA"/>
</dbReference>
<keyword evidence="1" id="KW-0694">RNA-binding</keyword>
<reference evidence="3" key="2">
    <citation type="journal article" date="2008" name="Genome Biol.">
        <title>Improved genome assembly and evidence-based global gene model set for the chordate Ciona intestinalis: new insight into intron and operon populations.</title>
        <authorList>
            <person name="Satou Y."/>
            <person name="Mineta K."/>
            <person name="Ogasawara M."/>
            <person name="Sasakura Y."/>
            <person name="Shoguchi E."/>
            <person name="Ueno K."/>
            <person name="Yamada L."/>
            <person name="Matsumoto J."/>
            <person name="Wasserscheid J."/>
            <person name="Dewar K."/>
            <person name="Wiley G.B."/>
            <person name="Macmil S.L."/>
            <person name="Roe B.A."/>
            <person name="Zeller R.W."/>
            <person name="Hastings K.E."/>
            <person name="Lemaire P."/>
            <person name="Lindquist E."/>
            <person name="Endo T."/>
            <person name="Hotta K."/>
            <person name="Inaba K."/>
        </authorList>
    </citation>
    <scope>NUCLEOTIDE SEQUENCE [LARGE SCALE GENOMIC DNA]</scope>
    <source>
        <strain evidence="3">wild type</strain>
    </source>
</reference>
<dbReference type="Gene3D" id="3.30.160.20">
    <property type="match status" value="1"/>
</dbReference>
<dbReference type="HOGENOM" id="CLU_1405401_0_0_1"/>
<proteinExistence type="predicted"/>
<dbReference type="Ensembl" id="ENSCINT00000036727.1">
    <property type="protein sequence ID" value="ENSCINP00000031624.1"/>
    <property type="gene ID" value="ENSCING00000018175.1"/>
</dbReference>
<reference evidence="4" key="1">
    <citation type="journal article" date="2002" name="Science">
        <title>The draft genome of Ciona intestinalis: insights into chordate and vertebrate origins.</title>
        <authorList>
            <person name="Dehal P."/>
            <person name="Satou Y."/>
            <person name="Campbell R.K."/>
            <person name="Chapman J."/>
            <person name="Degnan B."/>
            <person name="De Tomaso A."/>
            <person name="Davidson B."/>
            <person name="Di Gregorio A."/>
            <person name="Gelpke M."/>
            <person name="Goodstein D.M."/>
            <person name="Harafuji N."/>
            <person name="Hastings K.E."/>
            <person name="Ho I."/>
            <person name="Hotta K."/>
            <person name="Huang W."/>
            <person name="Kawashima T."/>
            <person name="Lemaire P."/>
            <person name="Martinez D."/>
            <person name="Meinertzhagen I.A."/>
            <person name="Necula S."/>
            <person name="Nonaka M."/>
            <person name="Putnam N."/>
            <person name="Rash S."/>
            <person name="Saiga H."/>
            <person name="Satake M."/>
            <person name="Terry A."/>
            <person name="Yamada L."/>
            <person name="Wang H.G."/>
            <person name="Awazu S."/>
            <person name="Azumi K."/>
            <person name="Boore J."/>
            <person name="Branno M."/>
            <person name="Chin-Bow S."/>
            <person name="DeSantis R."/>
            <person name="Doyle S."/>
            <person name="Francino P."/>
            <person name="Keys D.N."/>
            <person name="Haga S."/>
            <person name="Hayashi H."/>
            <person name="Hino K."/>
            <person name="Imai K.S."/>
            <person name="Inaba K."/>
            <person name="Kano S."/>
            <person name="Kobayashi K."/>
            <person name="Kobayashi M."/>
            <person name="Lee B.I."/>
            <person name="Makabe K.W."/>
            <person name="Manohar C."/>
            <person name="Matassi G."/>
            <person name="Medina M."/>
            <person name="Mochizuki Y."/>
            <person name="Mount S."/>
            <person name="Morishita T."/>
            <person name="Miura S."/>
            <person name="Nakayama A."/>
            <person name="Nishizaka S."/>
            <person name="Nomoto H."/>
            <person name="Ohta F."/>
            <person name="Oishi K."/>
            <person name="Rigoutsos I."/>
            <person name="Sano M."/>
            <person name="Sasaki A."/>
            <person name="Sasakura Y."/>
            <person name="Shoguchi E."/>
            <person name="Shin-i T."/>
            <person name="Spagnuolo A."/>
            <person name="Stainier D."/>
            <person name="Suzuki M.M."/>
            <person name="Tassy O."/>
            <person name="Takatori N."/>
            <person name="Tokuoka M."/>
            <person name="Yagi K."/>
            <person name="Yoshizaki F."/>
            <person name="Wada S."/>
            <person name="Zhang C."/>
            <person name="Hyatt P.D."/>
            <person name="Larimer F."/>
            <person name="Detter C."/>
            <person name="Doggett N."/>
            <person name="Glavina T."/>
            <person name="Hawkins T."/>
            <person name="Richardson P."/>
            <person name="Lucas S."/>
            <person name="Kohara Y."/>
            <person name="Levine M."/>
            <person name="Satoh N."/>
            <person name="Rokhsar D.S."/>
        </authorList>
    </citation>
    <scope>NUCLEOTIDE SEQUENCE [LARGE SCALE GENOMIC DNA]</scope>
</reference>